<dbReference type="Pfam" id="PF01497">
    <property type="entry name" value="Peripla_BP_2"/>
    <property type="match status" value="1"/>
</dbReference>
<evidence type="ECO:0000259" key="2">
    <source>
        <dbReference type="PROSITE" id="PS50983"/>
    </source>
</evidence>
<dbReference type="STRING" id="644282.Deba_2472"/>
<evidence type="ECO:0000313" key="3">
    <source>
        <dbReference type="EMBL" id="ADK85832.1"/>
    </source>
</evidence>
<dbReference type="EMBL" id="CP002085">
    <property type="protein sequence ID" value="ADK85832.1"/>
    <property type="molecule type" value="Genomic_DNA"/>
</dbReference>
<dbReference type="Gene3D" id="3.40.50.1980">
    <property type="entry name" value="Nitrogenase molybdenum iron protein domain"/>
    <property type="match status" value="2"/>
</dbReference>
<dbReference type="SUPFAM" id="SSF53807">
    <property type="entry name" value="Helical backbone' metal receptor"/>
    <property type="match status" value="1"/>
</dbReference>
<organism evidence="3 4">
    <name type="scientific">Desulfarculus baarsii (strain ATCC 33931 / DSM 2075 / LMG 7858 / VKM B-1802 / 2st14)</name>
    <dbReference type="NCBI Taxonomy" id="644282"/>
    <lineage>
        <taxon>Bacteria</taxon>
        <taxon>Pseudomonadati</taxon>
        <taxon>Thermodesulfobacteriota</taxon>
        <taxon>Desulfarculia</taxon>
        <taxon>Desulfarculales</taxon>
        <taxon>Desulfarculaceae</taxon>
        <taxon>Desulfarculus</taxon>
    </lineage>
</organism>
<dbReference type="PANTHER" id="PTHR30535">
    <property type="entry name" value="VITAMIN B12-BINDING PROTEIN"/>
    <property type="match status" value="1"/>
</dbReference>
<evidence type="ECO:0000313" key="4">
    <source>
        <dbReference type="Proteomes" id="UP000009047"/>
    </source>
</evidence>
<proteinExistence type="predicted"/>
<dbReference type="PROSITE" id="PS50983">
    <property type="entry name" value="FE_B12_PBP"/>
    <property type="match status" value="1"/>
</dbReference>
<dbReference type="InterPro" id="IPR050902">
    <property type="entry name" value="ABC_Transporter_SBP"/>
</dbReference>
<name>E1QJT9_DESB2</name>
<dbReference type="HOGENOM" id="CLU_025776_0_0_7"/>
<reference evidence="3 4" key="1">
    <citation type="journal article" date="2010" name="Stand. Genomic Sci.">
        <title>Complete genome sequence of Desulfarculus baarsii type strain (2st14).</title>
        <authorList>
            <person name="Sun H."/>
            <person name="Spring S."/>
            <person name="Lapidus A."/>
            <person name="Davenport K."/>
            <person name="Del Rio T.G."/>
            <person name="Tice H."/>
            <person name="Nolan M."/>
            <person name="Copeland A."/>
            <person name="Cheng J.F."/>
            <person name="Lucas S."/>
            <person name="Tapia R."/>
            <person name="Goodwin L."/>
            <person name="Pitluck S."/>
            <person name="Ivanova N."/>
            <person name="Pagani I."/>
            <person name="Mavromatis K."/>
            <person name="Ovchinnikova G."/>
            <person name="Pati A."/>
            <person name="Chen A."/>
            <person name="Palaniappan K."/>
            <person name="Hauser L."/>
            <person name="Chang Y.J."/>
            <person name="Jeffries C.D."/>
            <person name="Detter J.C."/>
            <person name="Han C."/>
            <person name="Rohde M."/>
            <person name="Brambilla E."/>
            <person name="Goker M."/>
            <person name="Woyke T."/>
            <person name="Bristow J."/>
            <person name="Eisen J.A."/>
            <person name="Markowitz V."/>
            <person name="Hugenholtz P."/>
            <person name="Kyrpides N.C."/>
            <person name="Klenk H.P."/>
            <person name="Land M."/>
        </authorList>
    </citation>
    <scope>NUCLEOTIDE SEQUENCE [LARGE SCALE GENOMIC DNA]</scope>
    <source>
        <strain evidence="4">ATCC 33931 / DSM 2075 / LMG 7858 / VKM B-1802 / 2st14</strain>
    </source>
</reference>
<dbReference type="OrthoDB" id="9812528at2"/>
<evidence type="ECO:0000256" key="1">
    <source>
        <dbReference type="SAM" id="SignalP"/>
    </source>
</evidence>
<dbReference type="eggNOG" id="COG0614">
    <property type="taxonomic scope" value="Bacteria"/>
</dbReference>
<keyword evidence="4" id="KW-1185">Reference proteome</keyword>
<feature type="domain" description="Fe/B12 periplasmic-binding" evidence="2">
    <location>
        <begin position="76"/>
        <end position="344"/>
    </location>
</feature>
<gene>
    <name evidence="3" type="ordered locus">Deba_2472</name>
</gene>
<dbReference type="Proteomes" id="UP000009047">
    <property type="component" value="Chromosome"/>
</dbReference>
<dbReference type="InterPro" id="IPR002491">
    <property type="entry name" value="ABC_transptr_periplasmic_BD"/>
</dbReference>
<sequence length="355" mass="39032">MRRATLLILFILALAPVGPAVADEFKAIGQFGLRALDDGCYQITDGVGREIFLVPRGRPAPPQADPANVVPIPVRRMAMDSGRDASLLITLGVIDTVVAVSGGPDDWTIPQIKKGLADGSIVSLGQNHALDYEQLSKAKPDVFFTWDESLIPMLAELGVPTVITNTELARDLDTQIRFVELLAPLFDRQRQADEYVARVYAALETIKAKTRQTESKPKIIWGDIYSKRVLVEPGNSWAAQIVEAAGGDYLFMDVAGDTCLEIALERFYASGNQADVMITYRGPALGMATKAQMAKANQSIAGIRPLRAGRVYCPLDHYRQSSHRLDEVLIDLAAIIHPELYPGHELKFFMEMPEK</sequence>
<accession>E1QJT9</accession>
<protein>
    <submittedName>
        <fullName evidence="3">Periplasmic binding protein</fullName>
    </submittedName>
</protein>
<dbReference type="RefSeq" id="WP_013259271.1">
    <property type="nucleotide sequence ID" value="NC_014365.1"/>
</dbReference>
<keyword evidence="1" id="KW-0732">Signal</keyword>
<feature type="signal peptide" evidence="1">
    <location>
        <begin position="1"/>
        <end position="22"/>
    </location>
</feature>
<dbReference type="PANTHER" id="PTHR30535:SF34">
    <property type="entry name" value="MOLYBDATE-BINDING PROTEIN MOLA"/>
    <property type="match status" value="1"/>
</dbReference>
<dbReference type="KEGG" id="dbr:Deba_2472"/>
<dbReference type="AlphaFoldDB" id="E1QJT9"/>
<feature type="chain" id="PRO_5003150447" evidence="1">
    <location>
        <begin position="23"/>
        <end position="355"/>
    </location>
</feature>